<dbReference type="PANTHER" id="PTHR47811">
    <property type="entry name" value="TRNA PSEUDOURIDINE SYNTHASE D"/>
    <property type="match status" value="1"/>
</dbReference>
<dbReference type="Pfam" id="PF01142">
    <property type="entry name" value="TruD"/>
    <property type="match status" value="2"/>
</dbReference>
<organism evidence="6">
    <name type="scientific">Caldilinea aerophila</name>
    <dbReference type="NCBI Taxonomy" id="133453"/>
    <lineage>
        <taxon>Bacteria</taxon>
        <taxon>Bacillati</taxon>
        <taxon>Chloroflexota</taxon>
        <taxon>Caldilineae</taxon>
        <taxon>Caldilineales</taxon>
        <taxon>Caldilineaceae</taxon>
        <taxon>Caldilinea</taxon>
    </lineage>
</organism>
<dbReference type="PROSITE" id="PS50984">
    <property type="entry name" value="TRUD"/>
    <property type="match status" value="1"/>
</dbReference>
<dbReference type="InterPro" id="IPR020119">
    <property type="entry name" value="PsdUridine_synth_TruD_CS"/>
</dbReference>
<feature type="domain" description="TRUD" evidence="5">
    <location>
        <begin position="171"/>
        <end position="317"/>
    </location>
</feature>
<dbReference type="Gene3D" id="3.30.2350.20">
    <property type="entry name" value="TruD, catalytic domain"/>
    <property type="match status" value="1"/>
</dbReference>
<evidence type="ECO:0000256" key="1">
    <source>
        <dbReference type="ARBA" id="ARBA00007953"/>
    </source>
</evidence>
<dbReference type="GO" id="GO:0031119">
    <property type="term" value="P:tRNA pseudouridine synthesis"/>
    <property type="evidence" value="ECO:0007669"/>
    <property type="project" value="UniProtKB-UniRule"/>
</dbReference>
<evidence type="ECO:0000256" key="2">
    <source>
        <dbReference type="ARBA" id="ARBA00022694"/>
    </source>
</evidence>
<dbReference type="GO" id="GO:0005829">
    <property type="term" value="C:cytosol"/>
    <property type="evidence" value="ECO:0007669"/>
    <property type="project" value="TreeGrafter"/>
</dbReference>
<dbReference type="InterPro" id="IPR043165">
    <property type="entry name" value="TruD_insert_sf"/>
</dbReference>
<comment type="function">
    <text evidence="4">Responsible for synthesis of pseudouridine from uracil-13 in transfer RNAs.</text>
</comment>
<keyword evidence="3 4" id="KW-0413">Isomerase</keyword>
<dbReference type="GO" id="GO:0003723">
    <property type="term" value="F:RNA binding"/>
    <property type="evidence" value="ECO:0007669"/>
    <property type="project" value="InterPro"/>
</dbReference>
<dbReference type="EMBL" id="DSMG01000165">
    <property type="protein sequence ID" value="HDX32904.1"/>
    <property type="molecule type" value="Genomic_DNA"/>
</dbReference>
<dbReference type="AlphaFoldDB" id="A0A7C1JEX1"/>
<protein>
    <recommendedName>
        <fullName evidence="4">tRNA pseudouridine synthase D</fullName>
        <ecNumber evidence="4">5.4.99.27</ecNumber>
    </recommendedName>
    <alternativeName>
        <fullName evidence="4">tRNA pseudouridine(13) synthase</fullName>
    </alternativeName>
    <alternativeName>
        <fullName evidence="4">tRNA pseudouridylate synthase D</fullName>
    </alternativeName>
    <alternativeName>
        <fullName evidence="4">tRNA-uridine isomerase D</fullName>
    </alternativeName>
</protein>
<comment type="caution">
    <text evidence="6">The sequence shown here is derived from an EMBL/GenBank/DDBJ whole genome shotgun (WGS) entry which is preliminary data.</text>
</comment>
<dbReference type="InterPro" id="IPR050170">
    <property type="entry name" value="TruD_pseudoU_synthase"/>
</dbReference>
<feature type="active site" description="Nucleophile" evidence="4">
    <location>
        <position position="86"/>
    </location>
</feature>
<dbReference type="PROSITE" id="PS01268">
    <property type="entry name" value="UPF0024"/>
    <property type="match status" value="1"/>
</dbReference>
<dbReference type="InterPro" id="IPR042214">
    <property type="entry name" value="TruD_catalytic"/>
</dbReference>
<dbReference type="HAMAP" id="MF_01082">
    <property type="entry name" value="TruD"/>
    <property type="match status" value="1"/>
</dbReference>
<evidence type="ECO:0000256" key="3">
    <source>
        <dbReference type="ARBA" id="ARBA00023235"/>
    </source>
</evidence>
<dbReference type="Gene3D" id="3.30.2340.10">
    <property type="entry name" value="TruD, insertion domain"/>
    <property type="match status" value="1"/>
</dbReference>
<sequence length="370" mass="42006">MQNDHNGFNLALPYLTAHLPGVGGRLRMEAEHFVVEEIGLYEASGEGQHLYVNLTKTGLTTREVQLHLERLFGLARGAVGFAGLKDKFARTTQTFSLNVGHQPAAFIDEAVRRIEAALPVQVNWAQFHRNKLRPGHLLGNRFQITVTDLAVTTEEAVVRSRAIVDEIRQRGLPNFFGVQRFGHKGANVYQGLELLLRRRTLKDRWLRRFLISSYQSYLCNRYLVRRLEIGAFERLLMGDVAKKVTTGGMFDVEDLEQEQLRYEAQEINFTAPIYGSRMWPAKAEAGALEQEILASSPITLAHFEQAHIEGSRRVGRLLIPDLEVEAFDGKLIARFTLPKGAYATIVMRELMKVDEDQFSLVNEEENEDLE</sequence>
<evidence type="ECO:0000259" key="5">
    <source>
        <dbReference type="PROSITE" id="PS50984"/>
    </source>
</evidence>
<comment type="catalytic activity">
    <reaction evidence="4">
        <text>uridine(13) in tRNA = pseudouridine(13) in tRNA</text>
        <dbReference type="Rhea" id="RHEA:42540"/>
        <dbReference type="Rhea" id="RHEA-COMP:10105"/>
        <dbReference type="Rhea" id="RHEA-COMP:10106"/>
        <dbReference type="ChEBI" id="CHEBI:65314"/>
        <dbReference type="ChEBI" id="CHEBI:65315"/>
        <dbReference type="EC" id="5.4.99.27"/>
    </reaction>
</comment>
<dbReference type="CDD" id="cd02552">
    <property type="entry name" value="PseudoU_synth_TruD_like"/>
    <property type="match status" value="1"/>
</dbReference>
<dbReference type="InterPro" id="IPR011760">
    <property type="entry name" value="PsdUridine_synth_TruD_insert"/>
</dbReference>
<evidence type="ECO:0000313" key="6">
    <source>
        <dbReference type="EMBL" id="HDX32904.1"/>
    </source>
</evidence>
<dbReference type="SUPFAM" id="SSF55120">
    <property type="entry name" value="Pseudouridine synthase"/>
    <property type="match status" value="1"/>
</dbReference>
<dbReference type="PANTHER" id="PTHR47811:SF1">
    <property type="entry name" value="TRNA PSEUDOURIDINE SYNTHASE D"/>
    <property type="match status" value="1"/>
</dbReference>
<accession>A0A7C1JEX1</accession>
<gene>
    <name evidence="4" type="primary">truD</name>
    <name evidence="6" type="ORF">ENQ20_15660</name>
</gene>
<dbReference type="EC" id="5.4.99.27" evidence="4"/>
<reference evidence="6" key="1">
    <citation type="journal article" date="2020" name="mSystems">
        <title>Genome- and Community-Level Interaction Insights into Carbon Utilization and Element Cycling Functions of Hydrothermarchaeota in Hydrothermal Sediment.</title>
        <authorList>
            <person name="Zhou Z."/>
            <person name="Liu Y."/>
            <person name="Xu W."/>
            <person name="Pan J."/>
            <person name="Luo Z.H."/>
            <person name="Li M."/>
        </authorList>
    </citation>
    <scope>NUCLEOTIDE SEQUENCE [LARGE SCALE GENOMIC DNA]</scope>
    <source>
        <strain evidence="6">SpSt-289</strain>
    </source>
</reference>
<dbReference type="InterPro" id="IPR001656">
    <property type="entry name" value="PsdUridine_synth_TruD"/>
</dbReference>
<evidence type="ECO:0000256" key="4">
    <source>
        <dbReference type="HAMAP-Rule" id="MF_01082"/>
    </source>
</evidence>
<name>A0A7C1JEX1_9CHLR</name>
<comment type="similarity">
    <text evidence="1 4">Belongs to the pseudouridine synthase TruD family.</text>
</comment>
<dbReference type="InterPro" id="IPR020103">
    <property type="entry name" value="PsdUridine_synth_cat_dom_sf"/>
</dbReference>
<dbReference type="GO" id="GO:0160150">
    <property type="term" value="F:tRNA pseudouridine(13) synthase activity"/>
    <property type="evidence" value="ECO:0007669"/>
    <property type="project" value="UniProtKB-EC"/>
</dbReference>
<proteinExistence type="inferred from homology"/>
<keyword evidence="2 4" id="KW-0819">tRNA processing</keyword>